<dbReference type="PANTHER" id="PTHR11557">
    <property type="entry name" value="PORPHOBILINOGEN DEAMINASE"/>
    <property type="match status" value="1"/>
</dbReference>
<dbReference type="PRINTS" id="PR00151">
    <property type="entry name" value="PORPHBDMNASE"/>
</dbReference>
<evidence type="ECO:0000313" key="12">
    <source>
        <dbReference type="Proteomes" id="UP000578077"/>
    </source>
</evidence>
<dbReference type="Pfam" id="PF01379">
    <property type="entry name" value="Porphobil_deam"/>
    <property type="match status" value="1"/>
</dbReference>
<name>A0A841EDT7_9ACTN</name>
<keyword evidence="5 7" id="KW-0627">Porphyrin biosynthesis</keyword>
<dbReference type="RefSeq" id="WP_184635790.1">
    <property type="nucleotide sequence ID" value="NZ_BAABKT010000010.1"/>
</dbReference>
<evidence type="ECO:0000259" key="9">
    <source>
        <dbReference type="Pfam" id="PF01379"/>
    </source>
</evidence>
<dbReference type="Gene3D" id="3.40.190.10">
    <property type="entry name" value="Periplasmic binding protein-like II"/>
    <property type="match status" value="2"/>
</dbReference>
<dbReference type="InterPro" id="IPR022419">
    <property type="entry name" value="Porphobilin_deaminase_cofac_BS"/>
</dbReference>
<dbReference type="SUPFAM" id="SSF53850">
    <property type="entry name" value="Periplasmic binding protein-like II"/>
    <property type="match status" value="1"/>
</dbReference>
<dbReference type="GO" id="GO:0006782">
    <property type="term" value="P:protoporphyrinogen IX biosynthetic process"/>
    <property type="evidence" value="ECO:0007669"/>
    <property type="project" value="UniProtKB-UniRule"/>
</dbReference>
<comment type="catalytic activity">
    <reaction evidence="6 7">
        <text>4 porphobilinogen + H2O = hydroxymethylbilane + 4 NH4(+)</text>
        <dbReference type="Rhea" id="RHEA:13185"/>
        <dbReference type="ChEBI" id="CHEBI:15377"/>
        <dbReference type="ChEBI" id="CHEBI:28938"/>
        <dbReference type="ChEBI" id="CHEBI:57845"/>
        <dbReference type="ChEBI" id="CHEBI:58126"/>
        <dbReference type="EC" id="2.5.1.61"/>
    </reaction>
</comment>
<evidence type="ECO:0000256" key="8">
    <source>
        <dbReference type="SAM" id="MobiDB-lite"/>
    </source>
</evidence>
<dbReference type="AlphaFoldDB" id="A0A841EDT7"/>
<dbReference type="Gene3D" id="3.30.160.40">
    <property type="entry name" value="Porphobilinogen deaminase, C-terminal domain"/>
    <property type="match status" value="1"/>
</dbReference>
<feature type="domain" description="Porphobilinogen deaminase C-terminal" evidence="10">
    <location>
        <begin position="226"/>
        <end position="299"/>
    </location>
</feature>
<dbReference type="InterPro" id="IPR000860">
    <property type="entry name" value="HemC"/>
</dbReference>
<keyword evidence="12" id="KW-1185">Reference proteome</keyword>
<dbReference type="GO" id="GO:0005737">
    <property type="term" value="C:cytoplasm"/>
    <property type="evidence" value="ECO:0007669"/>
    <property type="project" value="UniProtKB-UniRule"/>
</dbReference>
<evidence type="ECO:0000313" key="11">
    <source>
        <dbReference type="EMBL" id="MBB5999098.1"/>
    </source>
</evidence>
<evidence type="ECO:0000256" key="7">
    <source>
        <dbReference type="HAMAP-Rule" id="MF_00260"/>
    </source>
</evidence>
<feature type="modified residue" description="S-(dipyrrolylmethanemethyl)cysteine" evidence="7">
    <location>
        <position position="241"/>
    </location>
</feature>
<dbReference type="NCBIfam" id="TIGR00212">
    <property type="entry name" value="hemC"/>
    <property type="match status" value="1"/>
</dbReference>
<dbReference type="EC" id="2.5.1.61" evidence="7"/>
<accession>A0A841EDT7</accession>
<evidence type="ECO:0000256" key="3">
    <source>
        <dbReference type="ARBA" id="ARBA00011245"/>
    </source>
</evidence>
<comment type="subunit">
    <text evidence="3 7">Monomer.</text>
</comment>
<dbReference type="InterPro" id="IPR036803">
    <property type="entry name" value="Porphobilinogen_deaminase_C_sf"/>
</dbReference>
<organism evidence="11 12">
    <name type="scientific">Streptomonospora salina</name>
    <dbReference type="NCBI Taxonomy" id="104205"/>
    <lineage>
        <taxon>Bacteria</taxon>
        <taxon>Bacillati</taxon>
        <taxon>Actinomycetota</taxon>
        <taxon>Actinomycetes</taxon>
        <taxon>Streptosporangiales</taxon>
        <taxon>Nocardiopsidaceae</taxon>
        <taxon>Streptomonospora</taxon>
    </lineage>
</organism>
<reference evidence="11 12" key="1">
    <citation type="submission" date="2020-08" db="EMBL/GenBank/DDBJ databases">
        <title>Sequencing the genomes of 1000 actinobacteria strains.</title>
        <authorList>
            <person name="Klenk H.-P."/>
        </authorList>
    </citation>
    <scope>NUCLEOTIDE SEQUENCE [LARGE SCALE GENOMIC DNA]</scope>
    <source>
        <strain evidence="11 12">DSM 44593</strain>
    </source>
</reference>
<dbReference type="EMBL" id="JACHLY010000001">
    <property type="protein sequence ID" value="MBB5999098.1"/>
    <property type="molecule type" value="Genomic_DNA"/>
</dbReference>
<evidence type="ECO:0000259" key="10">
    <source>
        <dbReference type="Pfam" id="PF03900"/>
    </source>
</evidence>
<dbReference type="InterPro" id="IPR022417">
    <property type="entry name" value="Porphobilin_deaminase_N"/>
</dbReference>
<dbReference type="SUPFAM" id="SSF54782">
    <property type="entry name" value="Porphobilinogen deaminase (hydroxymethylbilane synthase), C-terminal domain"/>
    <property type="match status" value="1"/>
</dbReference>
<dbReference type="HAMAP" id="MF_00260">
    <property type="entry name" value="Porphobil_deam"/>
    <property type="match status" value="1"/>
</dbReference>
<comment type="miscellaneous">
    <text evidence="7">The porphobilinogen subunits are added to the dipyrromethane group.</text>
</comment>
<sequence length="320" mass="33005">MTDRPAKLGTRRSPMATSQSQTVADAVTARTGTGVELELITSYGDVTQAQLTQLGGTGVFVNRLREELLSGGIDFAVHSLKDLPTAPAEGLTVAAVVERDDPRDALCARDGRAFEELPPGSVVGTGSPRRVAQLAALRPDLSFVPIRGNAGTRLGKIAQGEVDAVVLAYAGLARVGRLDDVTDVFGPERMLPAPGQGALAVECLASRAGDDLAYLTAVDHAATRAEVTAERSVLAELEAGCAAPVGAYADVGDGRLRLRAAVVAPDGTGAVRRERSVPVGADTAEAASSLGRELAREMIGDGADRIVADAARDSTTPSED</sequence>
<evidence type="ECO:0000256" key="1">
    <source>
        <dbReference type="ARBA" id="ARBA00002869"/>
    </source>
</evidence>
<comment type="caution">
    <text evidence="11">The sequence shown here is derived from an EMBL/GenBank/DDBJ whole genome shotgun (WGS) entry which is preliminary data.</text>
</comment>
<proteinExistence type="inferred from homology"/>
<evidence type="ECO:0000256" key="6">
    <source>
        <dbReference type="ARBA" id="ARBA00048169"/>
    </source>
</evidence>
<feature type="region of interest" description="Disordered" evidence="8">
    <location>
        <begin position="1"/>
        <end position="25"/>
    </location>
</feature>
<comment type="function">
    <text evidence="1 7">Tetrapolymerization of the monopyrrole PBG into the hydroxymethylbilane pre-uroporphyrinogen in several discrete steps.</text>
</comment>
<comment type="cofactor">
    <cofactor evidence="7">
        <name>dipyrromethane</name>
        <dbReference type="ChEBI" id="CHEBI:60342"/>
    </cofactor>
    <text evidence="7">Binds 1 dipyrromethane group covalently.</text>
</comment>
<evidence type="ECO:0000256" key="5">
    <source>
        <dbReference type="ARBA" id="ARBA00023244"/>
    </source>
</evidence>
<dbReference type="InterPro" id="IPR022418">
    <property type="entry name" value="Porphobilinogen_deaminase_C"/>
</dbReference>
<dbReference type="PROSITE" id="PS00533">
    <property type="entry name" value="PORPHOBILINOGEN_DEAM"/>
    <property type="match status" value="1"/>
</dbReference>
<dbReference type="PANTHER" id="PTHR11557:SF0">
    <property type="entry name" value="PORPHOBILINOGEN DEAMINASE"/>
    <property type="match status" value="1"/>
</dbReference>
<keyword evidence="4 7" id="KW-0808">Transferase</keyword>
<comment type="similarity">
    <text evidence="2 7">Belongs to the HMBS family.</text>
</comment>
<dbReference type="PIRSF" id="PIRSF001438">
    <property type="entry name" value="4pyrrol_synth_OHMeBilane_synth"/>
    <property type="match status" value="1"/>
</dbReference>
<evidence type="ECO:0000256" key="2">
    <source>
        <dbReference type="ARBA" id="ARBA00005638"/>
    </source>
</evidence>
<dbReference type="Pfam" id="PF03900">
    <property type="entry name" value="Porphobil_deamC"/>
    <property type="match status" value="1"/>
</dbReference>
<evidence type="ECO:0000256" key="4">
    <source>
        <dbReference type="ARBA" id="ARBA00022679"/>
    </source>
</evidence>
<dbReference type="GO" id="GO:0004418">
    <property type="term" value="F:hydroxymethylbilane synthase activity"/>
    <property type="evidence" value="ECO:0007669"/>
    <property type="project" value="UniProtKB-UniRule"/>
</dbReference>
<gene>
    <name evidence="7" type="primary">hemC</name>
    <name evidence="11" type="ORF">HNR25_002849</name>
</gene>
<dbReference type="Proteomes" id="UP000578077">
    <property type="component" value="Unassembled WGS sequence"/>
</dbReference>
<protein>
    <recommendedName>
        <fullName evidence="7">Porphobilinogen deaminase</fullName>
        <shortName evidence="7">PBG</shortName>
        <ecNumber evidence="7">2.5.1.61</ecNumber>
    </recommendedName>
    <alternativeName>
        <fullName evidence="7">Hydroxymethylbilane synthase</fullName>
        <shortName evidence="7">HMBS</shortName>
    </alternativeName>
    <alternativeName>
        <fullName evidence="7">Pre-uroporphyrinogen synthase</fullName>
    </alternativeName>
</protein>
<dbReference type="FunFam" id="3.40.190.10:FF:000005">
    <property type="entry name" value="Porphobilinogen deaminase"/>
    <property type="match status" value="1"/>
</dbReference>
<feature type="domain" description="Porphobilinogen deaminase N-terminal" evidence="9">
    <location>
        <begin position="7"/>
        <end position="206"/>
    </location>
</feature>